<keyword evidence="2" id="KW-0812">Transmembrane</keyword>
<keyword evidence="2" id="KW-1133">Transmembrane helix</keyword>
<evidence type="ECO:0000256" key="2">
    <source>
        <dbReference type="SAM" id="Phobius"/>
    </source>
</evidence>
<accession>A0A8B6DFL2</accession>
<reference evidence="3" key="1">
    <citation type="submission" date="2018-11" db="EMBL/GenBank/DDBJ databases">
        <authorList>
            <person name="Alioto T."/>
            <person name="Alioto T."/>
        </authorList>
    </citation>
    <scope>NUCLEOTIDE SEQUENCE</scope>
</reference>
<evidence type="ECO:0000313" key="4">
    <source>
        <dbReference type="Proteomes" id="UP000596742"/>
    </source>
</evidence>
<dbReference type="AlphaFoldDB" id="A0A8B6DFL2"/>
<comment type="caution">
    <text evidence="3">The sequence shown here is derived from an EMBL/GenBank/DDBJ whole genome shotgun (WGS) entry which is preliminary data.</text>
</comment>
<dbReference type="Proteomes" id="UP000596742">
    <property type="component" value="Unassembled WGS sequence"/>
</dbReference>
<evidence type="ECO:0000256" key="1">
    <source>
        <dbReference type="SAM" id="MobiDB-lite"/>
    </source>
</evidence>
<gene>
    <name evidence="3" type="ORF">MGAL_10B034518</name>
</gene>
<feature type="region of interest" description="Disordered" evidence="1">
    <location>
        <begin position="94"/>
        <end position="116"/>
    </location>
</feature>
<dbReference type="EMBL" id="UYJE01003385">
    <property type="protein sequence ID" value="VDI18875.1"/>
    <property type="molecule type" value="Genomic_DNA"/>
</dbReference>
<keyword evidence="2" id="KW-0472">Membrane</keyword>
<name>A0A8B6DFL2_MYTGA</name>
<feature type="compositionally biased region" description="Basic and acidic residues" evidence="1">
    <location>
        <begin position="94"/>
        <end position="108"/>
    </location>
</feature>
<sequence>MAEIQMQDYEEIRRKDDDQRYDVLNIKDGREKKQKDHVVVPLWKKRIKTICLALTIYMLTTGLILTVIYFTVIAHLEQKIADINMKLAAIEKQNRTKLRESENRERTNIGRYETTM</sequence>
<evidence type="ECO:0000313" key="3">
    <source>
        <dbReference type="EMBL" id="VDI18875.1"/>
    </source>
</evidence>
<proteinExistence type="predicted"/>
<protein>
    <submittedName>
        <fullName evidence="3">Uncharacterized protein</fullName>
    </submittedName>
</protein>
<feature type="transmembrane region" description="Helical" evidence="2">
    <location>
        <begin position="50"/>
        <end position="76"/>
    </location>
</feature>
<keyword evidence="4" id="KW-1185">Reference proteome</keyword>
<organism evidence="3 4">
    <name type="scientific">Mytilus galloprovincialis</name>
    <name type="common">Mediterranean mussel</name>
    <dbReference type="NCBI Taxonomy" id="29158"/>
    <lineage>
        <taxon>Eukaryota</taxon>
        <taxon>Metazoa</taxon>
        <taxon>Spiralia</taxon>
        <taxon>Lophotrochozoa</taxon>
        <taxon>Mollusca</taxon>
        <taxon>Bivalvia</taxon>
        <taxon>Autobranchia</taxon>
        <taxon>Pteriomorphia</taxon>
        <taxon>Mytilida</taxon>
        <taxon>Mytiloidea</taxon>
        <taxon>Mytilidae</taxon>
        <taxon>Mytilinae</taxon>
        <taxon>Mytilus</taxon>
    </lineage>
</organism>